<dbReference type="Proteomes" id="UP000199671">
    <property type="component" value="Unassembled WGS sequence"/>
</dbReference>
<evidence type="ECO:0000313" key="4">
    <source>
        <dbReference type="Proteomes" id="UP000199671"/>
    </source>
</evidence>
<dbReference type="AlphaFoldDB" id="A0A1G9Z5Q8"/>
<evidence type="ECO:0000259" key="2">
    <source>
        <dbReference type="Pfam" id="PF01402"/>
    </source>
</evidence>
<dbReference type="InterPro" id="IPR010985">
    <property type="entry name" value="Ribbon_hlx_hlx"/>
</dbReference>
<protein>
    <submittedName>
        <fullName evidence="3">RHH-type transcriptional regulator, rel operon repressor / antitoxin RelB</fullName>
    </submittedName>
</protein>
<proteinExistence type="predicted"/>
<keyword evidence="1" id="KW-0812">Transmembrane</keyword>
<organism evidence="3 4">
    <name type="scientific">Actinomyces ruminicola</name>
    <dbReference type="NCBI Taxonomy" id="332524"/>
    <lineage>
        <taxon>Bacteria</taxon>
        <taxon>Bacillati</taxon>
        <taxon>Actinomycetota</taxon>
        <taxon>Actinomycetes</taxon>
        <taxon>Actinomycetales</taxon>
        <taxon>Actinomycetaceae</taxon>
        <taxon>Actinomyces</taxon>
    </lineage>
</organism>
<reference evidence="3 4" key="1">
    <citation type="submission" date="2016-10" db="EMBL/GenBank/DDBJ databases">
        <authorList>
            <person name="de Groot N.N."/>
        </authorList>
    </citation>
    <scope>NUCLEOTIDE SEQUENCE [LARGE SCALE GENOMIC DNA]</scope>
    <source>
        <strain evidence="3 4">KPR-7B</strain>
    </source>
</reference>
<dbReference type="OrthoDB" id="3260288at2"/>
<dbReference type="InterPro" id="IPR002145">
    <property type="entry name" value="CopG"/>
</dbReference>
<dbReference type="Gene3D" id="1.10.1220.10">
    <property type="entry name" value="Met repressor-like"/>
    <property type="match status" value="1"/>
</dbReference>
<dbReference type="InterPro" id="IPR013321">
    <property type="entry name" value="Arc_rbn_hlx_hlx"/>
</dbReference>
<sequence length="123" mass="13406">MTSDKSVVAAAIQLTYVVYIVFTVYVAYDVDMASTLGSPLSVRLPKDLRDRVAALARTTRRSQGDIVREVLERDLAALEWEQRISDRAAAHRAGNTTAISAEEVDRQLGIEGEPAADAIDTIS</sequence>
<keyword evidence="1" id="KW-0472">Membrane</keyword>
<feature type="domain" description="Ribbon-helix-helix protein CopG" evidence="2">
    <location>
        <begin position="40"/>
        <end position="75"/>
    </location>
</feature>
<dbReference type="GO" id="GO:0006355">
    <property type="term" value="P:regulation of DNA-templated transcription"/>
    <property type="evidence" value="ECO:0007669"/>
    <property type="project" value="InterPro"/>
</dbReference>
<feature type="transmembrane region" description="Helical" evidence="1">
    <location>
        <begin position="6"/>
        <end position="28"/>
    </location>
</feature>
<gene>
    <name evidence="3" type="ORF">SAMN04487766_11610</name>
</gene>
<evidence type="ECO:0000313" key="3">
    <source>
        <dbReference type="EMBL" id="SDN16650.1"/>
    </source>
</evidence>
<accession>A0A1G9Z5Q8</accession>
<name>A0A1G9Z5Q8_9ACTO</name>
<dbReference type="SUPFAM" id="SSF47598">
    <property type="entry name" value="Ribbon-helix-helix"/>
    <property type="match status" value="1"/>
</dbReference>
<evidence type="ECO:0000256" key="1">
    <source>
        <dbReference type="SAM" id="Phobius"/>
    </source>
</evidence>
<keyword evidence="1" id="KW-1133">Transmembrane helix</keyword>
<dbReference type="Pfam" id="PF01402">
    <property type="entry name" value="RHH_1"/>
    <property type="match status" value="1"/>
</dbReference>
<dbReference type="EMBL" id="FNHU01000016">
    <property type="protein sequence ID" value="SDN16650.1"/>
    <property type="molecule type" value="Genomic_DNA"/>
</dbReference>